<dbReference type="InterPro" id="IPR000150">
    <property type="entry name" value="Cof"/>
</dbReference>
<dbReference type="InterPro" id="IPR036412">
    <property type="entry name" value="HAD-like_sf"/>
</dbReference>
<proteinExistence type="predicted"/>
<name>A0A173S1D1_ANAHA</name>
<dbReference type="PANTHER" id="PTHR10000:SF25">
    <property type="entry name" value="PHOSPHATASE YKRA-RELATED"/>
    <property type="match status" value="1"/>
</dbReference>
<accession>A0A173S1D1</accession>
<sequence>MSKIIFFDIDGTLYDSRIGIPESTVNALNQLIANEHKIVMCTGRSKGMIPEEYFHMGFDGVILGAGTYVEYEGKILNQELMTPEEVQTVIDWGKKQKIGIILEGEKYGYYDPENTDDYYIAMKNKTEADCKTILYPLNEAVDVPKWTYHHMELSKKPEIEEILGHKYKGTYHEPVNSVEFVPLGVNKAKGIEVILDHTGISREDSYAFGDSANDIDMIKYVKYGVAMGNSVPELLEIAPYQTARVDEDGIEKGLKKFGLI</sequence>
<gene>
    <name evidence="1" type="ORF">ERS852425_00950</name>
</gene>
<dbReference type="Gene3D" id="3.30.1240.10">
    <property type="match status" value="1"/>
</dbReference>
<organism evidence="1 2">
    <name type="scientific">Anaerostipes hadrus</name>
    <dbReference type="NCBI Taxonomy" id="649756"/>
    <lineage>
        <taxon>Bacteria</taxon>
        <taxon>Bacillati</taxon>
        <taxon>Bacillota</taxon>
        <taxon>Clostridia</taxon>
        <taxon>Lachnospirales</taxon>
        <taxon>Lachnospiraceae</taxon>
        <taxon>Anaerostipes</taxon>
    </lineage>
</organism>
<protein>
    <submittedName>
        <fullName evidence="1">Putative bifunctional phosphatase/peptidyl-prolyl cis-trans isomerase</fullName>
    </submittedName>
</protein>
<dbReference type="InterPro" id="IPR006379">
    <property type="entry name" value="HAD-SF_hydro_IIB"/>
</dbReference>
<dbReference type="NCBIfam" id="TIGR00099">
    <property type="entry name" value="Cof-subfamily"/>
    <property type="match status" value="1"/>
</dbReference>
<dbReference type="PANTHER" id="PTHR10000">
    <property type="entry name" value="PHOSPHOSERINE PHOSPHATASE"/>
    <property type="match status" value="1"/>
</dbReference>
<evidence type="ECO:0000313" key="2">
    <source>
        <dbReference type="Proteomes" id="UP000095598"/>
    </source>
</evidence>
<dbReference type="EMBL" id="CYXT01000005">
    <property type="protein sequence ID" value="CUM84123.1"/>
    <property type="molecule type" value="Genomic_DNA"/>
</dbReference>
<dbReference type="GO" id="GO:0000287">
    <property type="term" value="F:magnesium ion binding"/>
    <property type="evidence" value="ECO:0007669"/>
    <property type="project" value="TreeGrafter"/>
</dbReference>
<dbReference type="GO" id="GO:0016791">
    <property type="term" value="F:phosphatase activity"/>
    <property type="evidence" value="ECO:0007669"/>
    <property type="project" value="TreeGrafter"/>
</dbReference>
<dbReference type="PROSITE" id="PS01229">
    <property type="entry name" value="COF_2"/>
    <property type="match status" value="1"/>
</dbReference>
<dbReference type="AlphaFoldDB" id="A0A173S1D1"/>
<dbReference type="InterPro" id="IPR023214">
    <property type="entry name" value="HAD_sf"/>
</dbReference>
<dbReference type="SUPFAM" id="SSF56784">
    <property type="entry name" value="HAD-like"/>
    <property type="match status" value="1"/>
</dbReference>
<dbReference type="SFLD" id="SFLDG01140">
    <property type="entry name" value="C2.B:_Phosphomannomutase_and_P"/>
    <property type="match status" value="1"/>
</dbReference>
<dbReference type="RefSeq" id="WP_055258121.1">
    <property type="nucleotide sequence ID" value="NZ_CYXT01000005.1"/>
</dbReference>
<dbReference type="Pfam" id="PF08282">
    <property type="entry name" value="Hydrolase_3"/>
    <property type="match status" value="1"/>
</dbReference>
<keyword evidence="1" id="KW-0413">Isomerase</keyword>
<reference evidence="1 2" key="1">
    <citation type="submission" date="2015-09" db="EMBL/GenBank/DDBJ databases">
        <authorList>
            <consortium name="Pathogen Informatics"/>
        </authorList>
    </citation>
    <scope>NUCLEOTIDE SEQUENCE [LARGE SCALE GENOMIC DNA]</scope>
    <source>
        <strain evidence="1 2">2789STDY5608868</strain>
    </source>
</reference>
<dbReference type="Proteomes" id="UP000095598">
    <property type="component" value="Unassembled WGS sequence"/>
</dbReference>
<dbReference type="GO" id="GO:0005829">
    <property type="term" value="C:cytosol"/>
    <property type="evidence" value="ECO:0007669"/>
    <property type="project" value="TreeGrafter"/>
</dbReference>
<dbReference type="Gene3D" id="3.40.50.1000">
    <property type="entry name" value="HAD superfamily/HAD-like"/>
    <property type="match status" value="1"/>
</dbReference>
<dbReference type="GO" id="GO:0016853">
    <property type="term" value="F:isomerase activity"/>
    <property type="evidence" value="ECO:0007669"/>
    <property type="project" value="UniProtKB-KW"/>
</dbReference>
<dbReference type="SFLD" id="SFLDS00003">
    <property type="entry name" value="Haloacid_Dehalogenase"/>
    <property type="match status" value="1"/>
</dbReference>
<evidence type="ECO:0000313" key="1">
    <source>
        <dbReference type="EMBL" id="CUM84123.1"/>
    </source>
</evidence>
<dbReference type="NCBIfam" id="TIGR01484">
    <property type="entry name" value="HAD-SF-IIB"/>
    <property type="match status" value="1"/>
</dbReference>